<protein>
    <submittedName>
        <fullName evidence="2">Uncharacterized protein</fullName>
    </submittedName>
</protein>
<reference evidence="2 3" key="1">
    <citation type="journal article" date="2011" name="Science">
        <title>The ecoresponsive genome of Daphnia pulex.</title>
        <authorList>
            <person name="Colbourne J.K."/>
            <person name="Pfrender M.E."/>
            <person name="Gilbert D."/>
            <person name="Thomas W.K."/>
            <person name="Tucker A."/>
            <person name="Oakley T.H."/>
            <person name="Tokishita S."/>
            <person name="Aerts A."/>
            <person name="Arnold G.J."/>
            <person name="Basu M.K."/>
            <person name="Bauer D.J."/>
            <person name="Caceres C.E."/>
            <person name="Carmel L."/>
            <person name="Casola C."/>
            <person name="Choi J.H."/>
            <person name="Detter J.C."/>
            <person name="Dong Q."/>
            <person name="Dusheyko S."/>
            <person name="Eads B.D."/>
            <person name="Frohlich T."/>
            <person name="Geiler-Samerotte K.A."/>
            <person name="Gerlach D."/>
            <person name="Hatcher P."/>
            <person name="Jogdeo S."/>
            <person name="Krijgsveld J."/>
            <person name="Kriventseva E.V."/>
            <person name="Kultz D."/>
            <person name="Laforsch C."/>
            <person name="Lindquist E."/>
            <person name="Lopez J."/>
            <person name="Manak J.R."/>
            <person name="Muller J."/>
            <person name="Pangilinan J."/>
            <person name="Patwardhan R.P."/>
            <person name="Pitluck S."/>
            <person name="Pritham E.J."/>
            <person name="Rechtsteiner A."/>
            <person name="Rho M."/>
            <person name="Rogozin I.B."/>
            <person name="Sakarya O."/>
            <person name="Salamov A."/>
            <person name="Schaack S."/>
            <person name="Shapiro H."/>
            <person name="Shiga Y."/>
            <person name="Skalitzky C."/>
            <person name="Smith Z."/>
            <person name="Souvorov A."/>
            <person name="Sung W."/>
            <person name="Tang Z."/>
            <person name="Tsuchiya D."/>
            <person name="Tu H."/>
            <person name="Vos H."/>
            <person name="Wang M."/>
            <person name="Wolf Y.I."/>
            <person name="Yamagata H."/>
            <person name="Yamada T."/>
            <person name="Ye Y."/>
            <person name="Shaw J.R."/>
            <person name="Andrews J."/>
            <person name="Crease T.J."/>
            <person name="Tang H."/>
            <person name="Lucas S.M."/>
            <person name="Robertson H.M."/>
            <person name="Bork P."/>
            <person name="Koonin E.V."/>
            <person name="Zdobnov E.M."/>
            <person name="Grigoriev I.V."/>
            <person name="Lynch M."/>
            <person name="Boore J.L."/>
        </authorList>
    </citation>
    <scope>NUCLEOTIDE SEQUENCE [LARGE SCALE GENOMIC DNA]</scope>
</reference>
<proteinExistence type="predicted"/>
<dbReference type="InParanoid" id="E9I5A1"/>
<dbReference type="HOGENOM" id="CLU_2152004_0_0_1"/>
<evidence type="ECO:0000313" key="3">
    <source>
        <dbReference type="Proteomes" id="UP000000305"/>
    </source>
</evidence>
<name>E9I5A1_DAPPU</name>
<feature type="compositionally biased region" description="Polar residues" evidence="1">
    <location>
        <begin position="7"/>
        <end position="20"/>
    </location>
</feature>
<evidence type="ECO:0000256" key="1">
    <source>
        <dbReference type="SAM" id="MobiDB-lite"/>
    </source>
</evidence>
<dbReference type="OrthoDB" id="2286242at2759"/>
<dbReference type="AlphaFoldDB" id="E9I5A1"/>
<sequence>MLLKTSPVRNATNIDSTNPVGSSTLVLADVPIVAVSMRKTGHYARWCSQAENLPYRPSSTASRQMAQGATQSETAVRQRPAQRGTYMQQRLHAVELEGALPQEDVRYLDEEY</sequence>
<feature type="region of interest" description="Disordered" evidence="1">
    <location>
        <begin position="59"/>
        <end position="84"/>
    </location>
</feature>
<dbReference type="KEGG" id="dpx:DAPPUDRAFT_275232"/>
<keyword evidence="3" id="KW-1185">Reference proteome</keyword>
<dbReference type="Proteomes" id="UP000000305">
    <property type="component" value="Unassembled WGS sequence"/>
</dbReference>
<evidence type="ECO:0000313" key="2">
    <source>
        <dbReference type="EMBL" id="EFX60829.1"/>
    </source>
</evidence>
<feature type="compositionally biased region" description="Polar residues" evidence="1">
    <location>
        <begin position="59"/>
        <end position="75"/>
    </location>
</feature>
<organism evidence="2 3">
    <name type="scientific">Daphnia pulex</name>
    <name type="common">Water flea</name>
    <dbReference type="NCBI Taxonomy" id="6669"/>
    <lineage>
        <taxon>Eukaryota</taxon>
        <taxon>Metazoa</taxon>
        <taxon>Ecdysozoa</taxon>
        <taxon>Arthropoda</taxon>
        <taxon>Crustacea</taxon>
        <taxon>Branchiopoda</taxon>
        <taxon>Diplostraca</taxon>
        <taxon>Cladocera</taxon>
        <taxon>Anomopoda</taxon>
        <taxon>Daphniidae</taxon>
        <taxon>Daphnia</taxon>
    </lineage>
</organism>
<gene>
    <name evidence="2" type="ORF">DAPPUDRAFT_275232</name>
</gene>
<feature type="non-terminal residue" evidence="2">
    <location>
        <position position="112"/>
    </location>
</feature>
<dbReference type="EMBL" id="GL735502">
    <property type="protein sequence ID" value="EFX60829.1"/>
    <property type="molecule type" value="Genomic_DNA"/>
</dbReference>
<feature type="region of interest" description="Disordered" evidence="1">
    <location>
        <begin position="1"/>
        <end position="20"/>
    </location>
</feature>
<accession>E9I5A1</accession>